<organism evidence="1 2">
    <name type="scientific">Deinobacterium chartae</name>
    <dbReference type="NCBI Taxonomy" id="521158"/>
    <lineage>
        <taxon>Bacteria</taxon>
        <taxon>Thermotogati</taxon>
        <taxon>Deinococcota</taxon>
        <taxon>Deinococci</taxon>
        <taxon>Deinococcales</taxon>
        <taxon>Deinococcaceae</taxon>
        <taxon>Deinobacterium</taxon>
    </lineage>
</organism>
<evidence type="ECO:0000313" key="2">
    <source>
        <dbReference type="Proteomes" id="UP000569951"/>
    </source>
</evidence>
<comment type="caution">
    <text evidence="1">The sequence shown here is derived from an EMBL/GenBank/DDBJ whole genome shotgun (WGS) entry which is preliminary data.</text>
</comment>
<gene>
    <name evidence="1" type="ORF">HNR42_003139</name>
</gene>
<protein>
    <submittedName>
        <fullName evidence="1">Uncharacterized protein</fullName>
    </submittedName>
</protein>
<accession>A0A841I1J3</accession>
<sequence length="479" mass="52541">MSHLHATLSCPSHTLALEPHEWLAAEESTVTLQASEPIVAVRWAGGPELPSDPCEPREPYAACTSDPRRWTLHLSDRVGALDLEVLTRNGHVHARRLYVYPSKLSSSPQRALEALRVMTTRLEGLLSDLRFPADRSSLPAPSAVRSVSADTLRRTAGELLQITRQVLSAPDSRVRATTAVRGNAAGRIDWSLSTRRWAQGNVLGLTHVVWETQTDWNTPGQRALLACWDALVAQLTAQPDAQDTLRRVRMLRAELAQRLPGVRAEPQTRAALSGRYAVLAALQERLAGSPAARNLPEGNARMSTLFELWATCEIAAALGCVGHVQLAHGQREFSGELIGPQYALAYNRAYRYRGVSAVPGHFGSRPDIYLHSTDPAECIRVVADVKYRNLTRLSPAALRNVHVQLRGYMGDYQAPLGLMVWPGHPSAPEFDVNELTARSRLGHLTLHPLEDPATLHQRIVRALSTAPCTFAPLPLEASA</sequence>
<dbReference type="AlphaFoldDB" id="A0A841I1J3"/>
<evidence type="ECO:0000313" key="1">
    <source>
        <dbReference type="EMBL" id="MBB6099681.1"/>
    </source>
</evidence>
<reference evidence="1 2" key="1">
    <citation type="submission" date="2020-08" db="EMBL/GenBank/DDBJ databases">
        <title>Genomic Encyclopedia of Type Strains, Phase IV (KMG-IV): sequencing the most valuable type-strain genomes for metagenomic binning, comparative biology and taxonomic classification.</title>
        <authorList>
            <person name="Goeker M."/>
        </authorList>
    </citation>
    <scope>NUCLEOTIDE SEQUENCE [LARGE SCALE GENOMIC DNA]</scope>
    <source>
        <strain evidence="1 2">DSM 21458</strain>
    </source>
</reference>
<dbReference type="RefSeq" id="WP_183988430.1">
    <property type="nucleotide sequence ID" value="NZ_JACHHG010000014.1"/>
</dbReference>
<dbReference type="EMBL" id="JACHHG010000014">
    <property type="protein sequence ID" value="MBB6099681.1"/>
    <property type="molecule type" value="Genomic_DNA"/>
</dbReference>
<proteinExistence type="predicted"/>
<name>A0A841I1J3_9DEIO</name>
<keyword evidence="2" id="KW-1185">Reference proteome</keyword>
<dbReference type="Proteomes" id="UP000569951">
    <property type="component" value="Unassembled WGS sequence"/>
</dbReference>